<dbReference type="AlphaFoldDB" id="A0A1G1W0T3"/>
<feature type="transmembrane region" description="Helical" evidence="1">
    <location>
        <begin position="389"/>
        <end position="407"/>
    </location>
</feature>
<organism evidence="3 4">
    <name type="scientific">Candidatus Woykebacteria bacterium GWA1_44_8</name>
    <dbReference type="NCBI Taxonomy" id="1802591"/>
    <lineage>
        <taxon>Bacteria</taxon>
        <taxon>Candidatus Woykeibacteriota</taxon>
    </lineage>
</organism>
<feature type="transmembrane region" description="Helical" evidence="1">
    <location>
        <begin position="21"/>
        <end position="41"/>
    </location>
</feature>
<keyword evidence="1" id="KW-1133">Transmembrane helix</keyword>
<name>A0A1G1W0T3_9BACT</name>
<dbReference type="STRING" id="1802591.A2113_00060"/>
<dbReference type="Pfam" id="PF13632">
    <property type="entry name" value="Glyco_trans_2_3"/>
    <property type="match status" value="1"/>
</dbReference>
<dbReference type="PANTHER" id="PTHR36851:SF1">
    <property type="entry name" value="GLYCO_TRANS_2-LIKE DOMAIN-CONTAINING PROTEIN"/>
    <property type="match status" value="1"/>
</dbReference>
<proteinExistence type="predicted"/>
<protein>
    <recommendedName>
        <fullName evidence="2">Glycosyltransferase 2-like domain-containing protein</fullName>
    </recommendedName>
</protein>
<dbReference type="InterPro" id="IPR029044">
    <property type="entry name" value="Nucleotide-diphossugar_trans"/>
</dbReference>
<gene>
    <name evidence="3" type="ORF">A2113_00060</name>
</gene>
<dbReference type="PANTHER" id="PTHR36851">
    <property type="entry name" value="UNNAMED PRODUCT"/>
    <property type="match status" value="1"/>
</dbReference>
<comment type="caution">
    <text evidence="3">The sequence shown here is derived from an EMBL/GenBank/DDBJ whole genome shotgun (WGS) entry which is preliminary data.</text>
</comment>
<sequence>MTNQSISASRQETKRAKFLRRFFEILPAVISWTLLTSPFWASFFVPFAVAYFIIFFDIYFFYRAALLGINALRGYFKIRETTKPNWLARLKQEGLPWQKVRHIVLIPTYKEPLEILERTFTFLAESEFPTKQIDICLATERREERVLEKAKNLKTQFGSKFGNFWITCHELREGEVAGKSSNLAYAGQQVKVLIEQKGYNKNSVVVTSCDADVSIHPKYFALLTYQFLKNPNPYEKFWQAAILFYNNIWRVPMMVRVVHTIYSINGIAQLMLPGSNFNYSTYSLSWRLLERSGFWDRDVVPEDWHLFFKAFFSHQGRVEIEPVFLPLYADAAEGSTYWESLKAQYIQNRRWAWGITDVAYAVSSFLKNRKKVSLTNFTVRFIRAAEQHILWPVNWWILTLGASLPPLLNPAFRYTTLGFNLPRVSSFILSLCAVFFVLVIIVDFLMKPARPEYFKKRLLPLMVVQYVLLPVASFFFAALPGMDAHTRLLLGKRLEYRPTTKFVK</sequence>
<dbReference type="SUPFAM" id="SSF53448">
    <property type="entry name" value="Nucleotide-diphospho-sugar transferases"/>
    <property type="match status" value="1"/>
</dbReference>
<feature type="transmembrane region" description="Helical" evidence="1">
    <location>
        <begin position="458"/>
        <end position="479"/>
    </location>
</feature>
<feature type="transmembrane region" description="Helical" evidence="1">
    <location>
        <begin position="427"/>
        <end position="446"/>
    </location>
</feature>
<dbReference type="Proteomes" id="UP000176299">
    <property type="component" value="Unassembled WGS sequence"/>
</dbReference>
<evidence type="ECO:0000313" key="3">
    <source>
        <dbReference type="EMBL" id="OGY21272.1"/>
    </source>
</evidence>
<keyword evidence="1" id="KW-0812">Transmembrane</keyword>
<feature type="domain" description="Glycosyltransferase 2-like" evidence="2">
    <location>
        <begin position="206"/>
        <end position="438"/>
    </location>
</feature>
<keyword evidence="1" id="KW-0472">Membrane</keyword>
<evidence type="ECO:0000259" key="2">
    <source>
        <dbReference type="Pfam" id="PF13632"/>
    </source>
</evidence>
<dbReference type="Gene3D" id="3.90.550.10">
    <property type="entry name" value="Spore Coat Polysaccharide Biosynthesis Protein SpsA, Chain A"/>
    <property type="match status" value="1"/>
</dbReference>
<accession>A0A1G1W0T3</accession>
<dbReference type="EMBL" id="MHCN01000015">
    <property type="protein sequence ID" value="OGY21272.1"/>
    <property type="molecule type" value="Genomic_DNA"/>
</dbReference>
<evidence type="ECO:0000256" key="1">
    <source>
        <dbReference type="SAM" id="Phobius"/>
    </source>
</evidence>
<reference evidence="3 4" key="1">
    <citation type="journal article" date="2016" name="Nat. Commun.">
        <title>Thousands of microbial genomes shed light on interconnected biogeochemical processes in an aquifer system.</title>
        <authorList>
            <person name="Anantharaman K."/>
            <person name="Brown C.T."/>
            <person name="Hug L.A."/>
            <person name="Sharon I."/>
            <person name="Castelle C.J."/>
            <person name="Probst A.J."/>
            <person name="Thomas B.C."/>
            <person name="Singh A."/>
            <person name="Wilkins M.J."/>
            <person name="Karaoz U."/>
            <person name="Brodie E.L."/>
            <person name="Williams K.H."/>
            <person name="Hubbard S.S."/>
            <person name="Banfield J.F."/>
        </authorList>
    </citation>
    <scope>NUCLEOTIDE SEQUENCE [LARGE SCALE GENOMIC DNA]</scope>
</reference>
<dbReference type="InterPro" id="IPR001173">
    <property type="entry name" value="Glyco_trans_2-like"/>
</dbReference>
<evidence type="ECO:0000313" key="4">
    <source>
        <dbReference type="Proteomes" id="UP000176299"/>
    </source>
</evidence>
<feature type="transmembrane region" description="Helical" evidence="1">
    <location>
        <begin position="47"/>
        <end position="69"/>
    </location>
</feature>